<feature type="region of interest" description="Disordered" evidence="1">
    <location>
        <begin position="111"/>
        <end position="152"/>
    </location>
</feature>
<name>A0A7J6BRP1_9TELE</name>
<sequence length="385" mass="41876">MDQQIPHYSPDTTCPAQMQARARQIPSYLQAYDVALPPSLLPVTGPYKPYQQPKMDHAAAPLTLSGQAELSSTGMQPFRHELSSLQYGPGPVIVSGSNIDAGLSDLVEQLDVGRSPSPSRYSSPVPQQRGNSQSECELSSGTASPFSEQMEQVYSPPIVRPKATAAPALPLLDIGPPTSCLGAPRDATHQSVRWQTSQTTAHMVYSTPALQPPVPPTSATYERQTPAACSAGFRPSSYNLISSLPHTITSVKLPISTTVHRTLVPPAYQLQIPEHSQSQGQPMPVLDPYQPSPVITGYYAPQPFMQTSGKNWYPPPVAPTITHMAAPMAQRYHTEKAPAPRESVLLSLSHRPGLSLFIMVVISPRRLKKYSPSEQRLFQTSNLSR</sequence>
<accession>A0A7J6BRP1</accession>
<feature type="compositionally biased region" description="Polar residues" evidence="1">
    <location>
        <begin position="128"/>
        <end position="152"/>
    </location>
</feature>
<reference evidence="2 3" key="1">
    <citation type="submission" date="2020-04" db="EMBL/GenBank/DDBJ databases">
        <title>Chromosome-level genome assembly of a cyprinid fish Onychostoma macrolepis by integration of Nanopore Sequencing, Bionano and Hi-C technology.</title>
        <authorList>
            <person name="Wang D."/>
        </authorList>
    </citation>
    <scope>NUCLEOTIDE SEQUENCE [LARGE SCALE GENOMIC DNA]</scope>
    <source>
        <strain evidence="2">SWU-2019</strain>
        <tissue evidence="2">Muscle</tissue>
    </source>
</reference>
<dbReference type="AlphaFoldDB" id="A0A7J6BRP1"/>
<dbReference type="EMBL" id="JAAMOB010000022">
    <property type="protein sequence ID" value="KAF4097401.1"/>
    <property type="molecule type" value="Genomic_DNA"/>
</dbReference>
<comment type="caution">
    <text evidence="2">The sequence shown here is derived from an EMBL/GenBank/DDBJ whole genome shotgun (WGS) entry which is preliminary data.</text>
</comment>
<protein>
    <submittedName>
        <fullName evidence="2">Uncharacterized protein</fullName>
    </submittedName>
</protein>
<organism evidence="2 3">
    <name type="scientific">Onychostoma macrolepis</name>
    <dbReference type="NCBI Taxonomy" id="369639"/>
    <lineage>
        <taxon>Eukaryota</taxon>
        <taxon>Metazoa</taxon>
        <taxon>Chordata</taxon>
        <taxon>Craniata</taxon>
        <taxon>Vertebrata</taxon>
        <taxon>Euteleostomi</taxon>
        <taxon>Actinopterygii</taxon>
        <taxon>Neopterygii</taxon>
        <taxon>Teleostei</taxon>
        <taxon>Ostariophysi</taxon>
        <taxon>Cypriniformes</taxon>
        <taxon>Cyprinidae</taxon>
        <taxon>Acrossocheilinae</taxon>
        <taxon>Onychostoma</taxon>
    </lineage>
</organism>
<gene>
    <name evidence="2" type="ORF">G5714_021409</name>
</gene>
<feature type="compositionally biased region" description="Low complexity" evidence="1">
    <location>
        <begin position="114"/>
        <end position="126"/>
    </location>
</feature>
<evidence type="ECO:0000313" key="2">
    <source>
        <dbReference type="EMBL" id="KAF4097401.1"/>
    </source>
</evidence>
<dbReference type="Proteomes" id="UP000579812">
    <property type="component" value="Unassembled WGS sequence"/>
</dbReference>
<proteinExistence type="predicted"/>
<evidence type="ECO:0000313" key="3">
    <source>
        <dbReference type="Proteomes" id="UP000579812"/>
    </source>
</evidence>
<evidence type="ECO:0000256" key="1">
    <source>
        <dbReference type="SAM" id="MobiDB-lite"/>
    </source>
</evidence>
<keyword evidence="3" id="KW-1185">Reference proteome</keyword>